<evidence type="ECO:0000313" key="9">
    <source>
        <dbReference type="EMBL" id="AXM05000.1"/>
    </source>
</evidence>
<keyword evidence="2" id="KW-0217">Developmental protein</keyword>
<evidence type="ECO:0000259" key="8">
    <source>
        <dbReference type="PROSITE" id="PS51370"/>
    </source>
</evidence>
<proteinExistence type="predicted"/>
<dbReference type="AlphaFoldDB" id="A0A346D3I2"/>
<evidence type="ECO:0000259" key="7">
    <source>
        <dbReference type="PROSITE" id="PS51369"/>
    </source>
</evidence>
<feature type="domain" description="R" evidence="8">
    <location>
        <begin position="227"/>
        <end position="244"/>
    </location>
</feature>
<dbReference type="PANTHER" id="PTHR31072:SF224">
    <property type="entry name" value="TRANSCRIPTION FACTOR TCP1"/>
    <property type="match status" value="1"/>
</dbReference>
<dbReference type="GO" id="GO:2000032">
    <property type="term" value="P:regulation of secondary shoot formation"/>
    <property type="evidence" value="ECO:0007669"/>
    <property type="project" value="TreeGrafter"/>
</dbReference>
<dbReference type="EMBL" id="MG593415">
    <property type="protein sequence ID" value="AXM05000.1"/>
    <property type="molecule type" value="Genomic_DNA"/>
</dbReference>
<protein>
    <submittedName>
        <fullName evidence="9">Cycloidea-like protein</fullName>
    </submittedName>
</protein>
<dbReference type="GO" id="GO:0003700">
    <property type="term" value="F:DNA-binding transcription factor activity"/>
    <property type="evidence" value="ECO:0007669"/>
    <property type="project" value="InterPro"/>
</dbReference>
<dbReference type="PROSITE" id="PS51370">
    <property type="entry name" value="R"/>
    <property type="match status" value="1"/>
</dbReference>
<dbReference type="InterPro" id="IPR005333">
    <property type="entry name" value="Transcription_factor_TCP"/>
</dbReference>
<organism evidence="9">
    <name type="scientific">Taraxacum mongolicum</name>
    <dbReference type="NCBI Taxonomy" id="90037"/>
    <lineage>
        <taxon>Eukaryota</taxon>
        <taxon>Viridiplantae</taxon>
        <taxon>Streptophyta</taxon>
        <taxon>Embryophyta</taxon>
        <taxon>Tracheophyta</taxon>
        <taxon>Spermatophyta</taxon>
        <taxon>Magnoliopsida</taxon>
        <taxon>eudicotyledons</taxon>
        <taxon>Gunneridae</taxon>
        <taxon>Pentapetalae</taxon>
        <taxon>asterids</taxon>
        <taxon>campanulids</taxon>
        <taxon>Asterales</taxon>
        <taxon>Asteraceae</taxon>
        <taxon>Cichorioideae</taxon>
        <taxon>Cichorieae</taxon>
        <taxon>Crepidinae</taxon>
        <taxon>Taraxacum</taxon>
    </lineage>
</organism>
<comment type="subcellular location">
    <subcellularLocation>
        <location evidence="1">Nucleus</location>
    </subcellularLocation>
</comment>
<feature type="domain" description="TCP" evidence="7">
    <location>
        <begin position="108"/>
        <end position="166"/>
    </location>
</feature>
<keyword evidence="6" id="KW-0539">Nucleus</keyword>
<evidence type="ECO:0000256" key="4">
    <source>
        <dbReference type="ARBA" id="ARBA00023125"/>
    </source>
</evidence>
<dbReference type="Pfam" id="PF03634">
    <property type="entry name" value="TCP"/>
    <property type="match status" value="1"/>
</dbReference>
<dbReference type="InterPro" id="IPR017888">
    <property type="entry name" value="CYC/TB1_R_domain"/>
</dbReference>
<accession>A0A346D3I2</accession>
<reference evidence="9" key="1">
    <citation type="journal article" date="2018" name="Front. Plant Sci.">
        <title>Patterning the Asteraceae Capitulum: Duplications and Differential Expression of the Flower Symmetry CYC2-Like Genes.</title>
        <authorList>
            <person name="Chen J."/>
            <person name="Shen C.Z."/>
            <person name="Guo Y.P."/>
            <person name="Rao G.Y."/>
        </authorList>
    </citation>
    <scope>NUCLEOTIDE SEQUENCE</scope>
</reference>
<evidence type="ECO:0000256" key="5">
    <source>
        <dbReference type="ARBA" id="ARBA00023163"/>
    </source>
</evidence>
<dbReference type="GO" id="GO:0043565">
    <property type="term" value="F:sequence-specific DNA binding"/>
    <property type="evidence" value="ECO:0007669"/>
    <property type="project" value="TreeGrafter"/>
</dbReference>
<sequence length="295" mass="33843">MFSSNPSQEIPYSSVHVPPPFSSFFDHDINGDYFIHQEHGSTNNPVNVPADCFLNSYESTPYPPPLSNSQDLICQINREGCLLQYGDDYDDLLESIVYPCKKKPVNSKKDGHSKIYTAQGPRDRRVRLSIDIARKFFELQNMLGFDKASKTLDWLFTKSKVAIKELVAETKPSCGSSSSNGPQCELVFLDDDEDQKKEDQFKFINGKTKKTTTQKHKSGNHVDLAREKSRAEARARARERTKEKVRIKNQQYELKKFPDEFSCHGVSSSNLKHQGSFWESQSDYNESIVEKRFFM</sequence>
<name>A0A346D3I2_9ASTR</name>
<dbReference type="GO" id="GO:0005634">
    <property type="term" value="C:nucleus"/>
    <property type="evidence" value="ECO:0007669"/>
    <property type="project" value="UniProtKB-SubCell"/>
</dbReference>
<keyword evidence="3" id="KW-0805">Transcription regulation</keyword>
<evidence type="ECO:0000256" key="2">
    <source>
        <dbReference type="ARBA" id="ARBA00022473"/>
    </source>
</evidence>
<keyword evidence="4" id="KW-0238">DNA-binding</keyword>
<keyword evidence="5" id="KW-0804">Transcription</keyword>
<dbReference type="InterPro" id="IPR017887">
    <property type="entry name" value="TF_TCP_subgr"/>
</dbReference>
<evidence type="ECO:0000256" key="1">
    <source>
        <dbReference type="ARBA" id="ARBA00004123"/>
    </source>
</evidence>
<dbReference type="PROSITE" id="PS51369">
    <property type="entry name" value="TCP"/>
    <property type="match status" value="1"/>
</dbReference>
<dbReference type="PANTHER" id="PTHR31072">
    <property type="entry name" value="TRANSCRIPTION FACTOR TCP4-RELATED"/>
    <property type="match status" value="1"/>
</dbReference>
<evidence type="ECO:0000256" key="3">
    <source>
        <dbReference type="ARBA" id="ARBA00023015"/>
    </source>
</evidence>
<evidence type="ECO:0000256" key="6">
    <source>
        <dbReference type="ARBA" id="ARBA00023242"/>
    </source>
</evidence>